<sequence length="239" mass="25483">MFAPRVLGILLTVAILPIVTSETCPSAGYPGIPGIPGMPGRDGRDGEKGEKGEPGDVWTSKQLAEKGQKGEPGPKGPTGKIGRTGLPGLKGFPGPMGPEGDKGESSALEITLQSAFSVTRRTKAPPTRNSPVRFTHVITNINDHFDIETGKFVCHISGTYYFVYHASAKSSLCVSLIREGRSLASFCDHVHNEAQVSSGGLAVYVKKDEKVWLETNDYNGIIGVAGRQSVFSGFLLYPH</sequence>
<evidence type="ECO:0000256" key="7">
    <source>
        <dbReference type="SAM" id="SignalP"/>
    </source>
</evidence>
<feature type="region of interest" description="Disordered" evidence="6">
    <location>
        <begin position="25"/>
        <end position="105"/>
    </location>
</feature>
<dbReference type="AlphaFoldDB" id="A0A0P7WT69"/>
<proteinExistence type="predicted"/>
<dbReference type="Proteomes" id="UP000034805">
    <property type="component" value="Unassembled WGS sequence"/>
</dbReference>
<evidence type="ECO:0000256" key="4">
    <source>
        <dbReference type="ARBA" id="ARBA00022729"/>
    </source>
</evidence>
<dbReference type="SMART" id="SM00110">
    <property type="entry name" value="C1Q"/>
    <property type="match status" value="1"/>
</dbReference>
<name>A0A0P7WT69_SCLFO</name>
<protein>
    <submittedName>
        <fullName evidence="9">Complement C1q subcomponent subunit C-like</fullName>
    </submittedName>
</protein>
<evidence type="ECO:0000256" key="1">
    <source>
        <dbReference type="ARBA" id="ARBA00004498"/>
    </source>
</evidence>
<evidence type="ECO:0000313" key="9">
    <source>
        <dbReference type="EMBL" id="KPP66960.1"/>
    </source>
</evidence>
<dbReference type="PANTHER" id="PTHR15427">
    <property type="entry name" value="EMILIN ELASTIN MICROFIBRIL INTERFACE-LOCATED PROTEIN ELASTIN MICROFIBRIL INTERFACER"/>
    <property type="match status" value="1"/>
</dbReference>
<dbReference type="FunFam" id="2.60.120.40:FF:000001">
    <property type="entry name" value="Complement C1q B chain"/>
    <property type="match status" value="1"/>
</dbReference>
<dbReference type="Pfam" id="PF01391">
    <property type="entry name" value="Collagen"/>
    <property type="match status" value="1"/>
</dbReference>
<dbReference type="Pfam" id="PF00386">
    <property type="entry name" value="C1q"/>
    <property type="match status" value="1"/>
</dbReference>
<dbReference type="InterPro" id="IPR050392">
    <property type="entry name" value="Collagen/C1q_domain"/>
</dbReference>
<evidence type="ECO:0000256" key="2">
    <source>
        <dbReference type="ARBA" id="ARBA00022525"/>
    </source>
</evidence>
<evidence type="ECO:0000256" key="6">
    <source>
        <dbReference type="SAM" id="MobiDB-lite"/>
    </source>
</evidence>
<feature type="signal peptide" evidence="7">
    <location>
        <begin position="1"/>
        <end position="21"/>
    </location>
</feature>
<evidence type="ECO:0000256" key="5">
    <source>
        <dbReference type="ARBA" id="ARBA00023119"/>
    </source>
</evidence>
<organism evidence="9 10">
    <name type="scientific">Scleropages formosus</name>
    <name type="common">Asian bonytongue</name>
    <name type="synonym">Osteoglossum formosum</name>
    <dbReference type="NCBI Taxonomy" id="113540"/>
    <lineage>
        <taxon>Eukaryota</taxon>
        <taxon>Metazoa</taxon>
        <taxon>Chordata</taxon>
        <taxon>Craniata</taxon>
        <taxon>Vertebrata</taxon>
        <taxon>Euteleostomi</taxon>
        <taxon>Actinopterygii</taxon>
        <taxon>Neopterygii</taxon>
        <taxon>Teleostei</taxon>
        <taxon>Osteoglossocephala</taxon>
        <taxon>Osteoglossomorpha</taxon>
        <taxon>Osteoglossiformes</taxon>
        <taxon>Osteoglossidae</taxon>
        <taxon>Scleropages</taxon>
    </lineage>
</organism>
<feature type="compositionally biased region" description="Basic and acidic residues" evidence="6">
    <location>
        <begin position="41"/>
        <end position="54"/>
    </location>
</feature>
<dbReference type="STRING" id="113540.ENSSFOP00015008858"/>
<reference evidence="9 10" key="1">
    <citation type="submission" date="2015-08" db="EMBL/GenBank/DDBJ databases">
        <title>The genome of the Asian arowana (Scleropages formosus).</title>
        <authorList>
            <person name="Tan M.H."/>
            <person name="Gan H.M."/>
            <person name="Croft L.J."/>
            <person name="Austin C.M."/>
        </authorList>
    </citation>
    <scope>NUCLEOTIDE SEQUENCE [LARGE SCALE GENOMIC DNA]</scope>
    <source>
        <strain evidence="9">Aro1</strain>
    </source>
</reference>
<keyword evidence="2" id="KW-0964">Secreted</keyword>
<gene>
    <name evidence="9" type="ORF">Z043_114494</name>
</gene>
<accession>A0A0P7WT69</accession>
<feature type="chain" id="PRO_5006144776" evidence="7">
    <location>
        <begin position="22"/>
        <end position="239"/>
    </location>
</feature>
<evidence type="ECO:0000256" key="3">
    <source>
        <dbReference type="ARBA" id="ARBA00022530"/>
    </source>
</evidence>
<dbReference type="PANTHER" id="PTHR15427:SF29">
    <property type="entry name" value="COMPLEMENT C1Q SUBCOMPONENT SUBUNIT C"/>
    <property type="match status" value="1"/>
</dbReference>
<comment type="caution">
    <text evidence="9">The sequence shown here is derived from an EMBL/GenBank/DDBJ whole genome shotgun (WGS) entry which is preliminary data.</text>
</comment>
<dbReference type="GO" id="GO:0005581">
    <property type="term" value="C:collagen trimer"/>
    <property type="evidence" value="ECO:0007669"/>
    <property type="project" value="UniProtKB-KW"/>
</dbReference>
<comment type="subcellular location">
    <subcellularLocation>
        <location evidence="1">Secreted</location>
        <location evidence="1">Extracellular space</location>
        <location evidence="1">Extracellular matrix</location>
    </subcellularLocation>
</comment>
<keyword evidence="3" id="KW-0272">Extracellular matrix</keyword>
<dbReference type="PRINTS" id="PR00007">
    <property type="entry name" value="COMPLEMNTC1Q"/>
</dbReference>
<dbReference type="InterPro" id="IPR008983">
    <property type="entry name" value="Tumour_necrosis_fac-like_dom"/>
</dbReference>
<dbReference type="Gene3D" id="2.60.120.40">
    <property type="match status" value="1"/>
</dbReference>
<evidence type="ECO:0000259" key="8">
    <source>
        <dbReference type="PROSITE" id="PS50871"/>
    </source>
</evidence>
<feature type="domain" description="C1q" evidence="8">
    <location>
        <begin position="109"/>
        <end position="239"/>
    </location>
</feature>
<dbReference type="SUPFAM" id="SSF49842">
    <property type="entry name" value="TNF-like"/>
    <property type="match status" value="1"/>
</dbReference>
<evidence type="ECO:0000313" key="10">
    <source>
        <dbReference type="Proteomes" id="UP000034805"/>
    </source>
</evidence>
<keyword evidence="4 7" id="KW-0732">Signal</keyword>
<dbReference type="EMBL" id="JARO02005324">
    <property type="protein sequence ID" value="KPP66960.1"/>
    <property type="molecule type" value="Genomic_DNA"/>
</dbReference>
<dbReference type="PROSITE" id="PS50871">
    <property type="entry name" value="C1Q"/>
    <property type="match status" value="1"/>
</dbReference>
<dbReference type="InterPro" id="IPR001073">
    <property type="entry name" value="C1q_dom"/>
</dbReference>
<dbReference type="InterPro" id="IPR008160">
    <property type="entry name" value="Collagen"/>
</dbReference>
<keyword evidence="5" id="KW-0176">Collagen</keyword>